<name>A0A395LLJ8_9SPHN</name>
<sequence length="371" mass="40446">MLPEFAVTDPFSSTYREGRSRFCAAAHAAGGTIESFVMPDRAGPVGEELAIDAVRFGAADAQRLLLTSCGLHGLEAAGGSAAMVNWLMQGGASRLPDGVAVVLVHPLNPFGWAYASRGNEDGIDLNRNALDWSAPIPTNLAYETLHPIVIANEPDTAGLAAFSGAFAALARQHGMEWALGAVASGQYAFPDGLSFGGAEQAWSTQVAKEIAEKHKPNRGRTLILDWHTGIGPWAEPFFILDAARDSADHRLVSSWWPDRSIHCDDVVEGASIAYRGVLADRLRREIEEHEGGKALSLTVEWGTYDIDRMVEALLMDNWLRHRAGGAPERQDWIREQLIERFIPSDPRWRDAVIEGSEAIFEDAILAVSSWH</sequence>
<dbReference type="SUPFAM" id="SSF53187">
    <property type="entry name" value="Zn-dependent exopeptidases"/>
    <property type="match status" value="1"/>
</dbReference>
<dbReference type="OrthoDB" id="4014363at2"/>
<dbReference type="AlphaFoldDB" id="A0A395LLJ8"/>
<keyword evidence="2" id="KW-1185">Reference proteome</keyword>
<protein>
    <submittedName>
        <fullName evidence="1">DUF2817 domain-containing protein</fullName>
    </submittedName>
</protein>
<dbReference type="CDD" id="cd06233">
    <property type="entry name" value="M14-like"/>
    <property type="match status" value="1"/>
</dbReference>
<comment type="caution">
    <text evidence="1">The sequence shown here is derived from an EMBL/GenBank/DDBJ whole genome shotgun (WGS) entry which is preliminary data.</text>
</comment>
<reference evidence="1 2" key="1">
    <citation type="submission" date="2018-07" db="EMBL/GenBank/DDBJ databases">
        <title>Erythrobacter nanhaiensis sp. nov., a novel member of the genus Erythrobacter isolated from the South China Sea.</title>
        <authorList>
            <person name="Chen X."/>
            <person name="Liu J."/>
        </authorList>
    </citation>
    <scope>NUCLEOTIDE SEQUENCE [LARGE SCALE GENOMIC DNA]</scope>
    <source>
        <strain evidence="1 2">S-5</strain>
    </source>
</reference>
<organism evidence="1 2">
    <name type="scientific">Alteriqipengyuania lutimaris</name>
    <dbReference type="NCBI Taxonomy" id="1538146"/>
    <lineage>
        <taxon>Bacteria</taxon>
        <taxon>Pseudomonadati</taxon>
        <taxon>Pseudomonadota</taxon>
        <taxon>Alphaproteobacteria</taxon>
        <taxon>Sphingomonadales</taxon>
        <taxon>Erythrobacteraceae</taxon>
        <taxon>Alteriqipengyuania</taxon>
    </lineage>
</organism>
<dbReference type="Gene3D" id="3.40.630.10">
    <property type="entry name" value="Zn peptidases"/>
    <property type="match status" value="1"/>
</dbReference>
<dbReference type="InterPro" id="IPR021259">
    <property type="entry name" value="DUF2817"/>
</dbReference>
<dbReference type="Pfam" id="PF10994">
    <property type="entry name" value="DUF2817"/>
    <property type="match status" value="1"/>
</dbReference>
<evidence type="ECO:0000313" key="2">
    <source>
        <dbReference type="Proteomes" id="UP000254101"/>
    </source>
</evidence>
<gene>
    <name evidence="1" type="ORF">DL238_00845</name>
</gene>
<evidence type="ECO:0000313" key="1">
    <source>
        <dbReference type="EMBL" id="RDS76304.1"/>
    </source>
</evidence>
<dbReference type="EMBL" id="QRBB01000001">
    <property type="protein sequence ID" value="RDS76304.1"/>
    <property type="molecule type" value="Genomic_DNA"/>
</dbReference>
<accession>A0A395LLJ8</accession>
<proteinExistence type="predicted"/>
<dbReference type="Proteomes" id="UP000254101">
    <property type="component" value="Unassembled WGS sequence"/>
</dbReference>